<protein>
    <recommendedName>
        <fullName evidence="15">DNA 5'-3' helicase</fullName>
        <ecNumber evidence="15">5.6.2.3</ecNumber>
    </recommendedName>
</protein>
<comment type="cofactor">
    <cofactor evidence="1">
        <name>[4Fe-4S] cluster</name>
        <dbReference type="ChEBI" id="CHEBI:49883"/>
    </cofactor>
</comment>
<dbReference type="InterPro" id="IPR011604">
    <property type="entry name" value="PDDEXK-like_dom_sf"/>
</dbReference>
<evidence type="ECO:0000256" key="8">
    <source>
        <dbReference type="ARBA" id="ARBA00022840"/>
    </source>
</evidence>
<sequence>MDTEKKEVIKISVRNLVEFILRSGDLDNRRSSAADREAMQKGSRIHRKIQKQMPSSYRAEVTLCREEEFDEFLIRVEGRADGIIEDGDRTAIDEIKGVYMDLNKLEEPIQVHKAQAMCYAWFYGSEKRLDEIEVQMTYCNLETEEIKRFTETFSLSWLGKWFGDLMAEYYKWAEFLYRRRILRRESMKDLEFPFPYREGQRELVSGVYHTISTGKQLFIQAPTGIGKTMAALFPAVRAVGEGKGDKIFYLTAKTITRTVAEEAFQILKERGLSYKTLSITAKEKLCLCEETDCNPEKCPYAKGHFDRVNDAVFELLHEKDTYLRETLLEQAEKYQVCPYEMCLDTATWTDAVICDYNYAFDPRVHLKRFFGDGVKGDYIFLIDEAHNLVDRGRKMYSAVLCKEDFLETGRLVKGHSARLYKQLNRCNKLLLEYKRECQEYQVLENIGGLSLQLMNLLSEMEDFLEKEHEEKVQKAVLEFSFELRHFLNMYDLCDDNYVIYTHYGEEGRFLLTLYCVNPRKNLQECLNKGRAAVFFSGTFLPLAYYRSLFSTREDDYAICAASPFPRDHLQLLIGADVSSKYTRRETSEYQRMAQYLLAMVTGKDGNYLVFFPSYRMLEDVCGEFEALLKSSGKKAECLYQQSGMSEQDREAFLERFEEDHKGILVGFCVMGGIFSEGIDLVGNRLIGAAIVGTGLPQVGCEREILKAYYDQKGHQGFDYAYRYPGMNKVLQAAGRVIRTKEDRGVVLLLDERFLQSAYRSLFPPEWSGCQVCTVKQAGERIRRFWQEKSCLEEGTGNDI</sequence>
<dbReference type="SMART" id="SM00488">
    <property type="entry name" value="DEXDc2"/>
    <property type="match status" value="1"/>
</dbReference>
<dbReference type="GO" id="GO:0006281">
    <property type="term" value="P:DNA repair"/>
    <property type="evidence" value="ECO:0007669"/>
    <property type="project" value="UniProtKB-KW"/>
</dbReference>
<evidence type="ECO:0000256" key="5">
    <source>
        <dbReference type="ARBA" id="ARBA00022763"/>
    </source>
</evidence>
<evidence type="ECO:0000256" key="12">
    <source>
        <dbReference type="ARBA" id="ARBA00023204"/>
    </source>
</evidence>
<keyword evidence="9" id="KW-0408">Iron</keyword>
<dbReference type="InterPro" id="IPR010614">
    <property type="entry name" value="RAD3-like_helicase_DEAD"/>
</dbReference>
<keyword evidence="4" id="KW-0547">Nucleotide-binding</keyword>
<dbReference type="GO" id="GO:0016818">
    <property type="term" value="F:hydrolase activity, acting on acid anhydrides, in phosphorus-containing anhydrides"/>
    <property type="evidence" value="ECO:0007669"/>
    <property type="project" value="InterPro"/>
</dbReference>
<dbReference type="Proteomes" id="UP000823886">
    <property type="component" value="Unassembled WGS sequence"/>
</dbReference>
<evidence type="ECO:0000259" key="17">
    <source>
        <dbReference type="PROSITE" id="PS51193"/>
    </source>
</evidence>
<dbReference type="InterPro" id="IPR014001">
    <property type="entry name" value="Helicase_ATP-bd"/>
</dbReference>
<dbReference type="GO" id="GO:0051539">
    <property type="term" value="F:4 iron, 4 sulfur cluster binding"/>
    <property type="evidence" value="ECO:0007669"/>
    <property type="project" value="UniProtKB-KW"/>
</dbReference>
<dbReference type="InterPro" id="IPR006554">
    <property type="entry name" value="Helicase-like_DEXD_c2"/>
</dbReference>
<keyword evidence="13" id="KW-0413">Isomerase</keyword>
<dbReference type="InterPro" id="IPR045028">
    <property type="entry name" value="DinG/Rad3-like"/>
</dbReference>
<proteinExistence type="inferred from homology"/>
<dbReference type="EMBL" id="DWVZ01000107">
    <property type="protein sequence ID" value="HJC63553.1"/>
    <property type="molecule type" value="Genomic_DNA"/>
</dbReference>
<organism evidence="18 19">
    <name type="scientific">Candidatus Blautia merdavium</name>
    <dbReference type="NCBI Taxonomy" id="2838494"/>
    <lineage>
        <taxon>Bacteria</taxon>
        <taxon>Bacillati</taxon>
        <taxon>Bacillota</taxon>
        <taxon>Clostridia</taxon>
        <taxon>Lachnospirales</taxon>
        <taxon>Lachnospiraceae</taxon>
        <taxon>Blautia</taxon>
    </lineage>
</organism>
<evidence type="ECO:0000256" key="7">
    <source>
        <dbReference type="ARBA" id="ARBA00022806"/>
    </source>
</evidence>
<comment type="similarity">
    <text evidence="14">Belongs to the helicase family. DinG subfamily.</text>
</comment>
<evidence type="ECO:0000256" key="6">
    <source>
        <dbReference type="ARBA" id="ARBA00022801"/>
    </source>
</evidence>
<dbReference type="GO" id="GO:0046872">
    <property type="term" value="F:metal ion binding"/>
    <property type="evidence" value="ECO:0007669"/>
    <property type="project" value="UniProtKB-KW"/>
</dbReference>
<keyword evidence="10" id="KW-0411">Iron-sulfur</keyword>
<dbReference type="InterPro" id="IPR014013">
    <property type="entry name" value="Helic_SF1/SF2_ATP-bd_DinG/Rad3"/>
</dbReference>
<keyword evidence="6" id="KW-0378">Hydrolase</keyword>
<keyword evidence="8" id="KW-0067">ATP-binding</keyword>
<evidence type="ECO:0000256" key="14">
    <source>
        <dbReference type="ARBA" id="ARBA00038058"/>
    </source>
</evidence>
<dbReference type="InterPro" id="IPR006555">
    <property type="entry name" value="ATP-dep_Helicase_C"/>
</dbReference>
<dbReference type="Pfam" id="PF13307">
    <property type="entry name" value="Helicase_C_2"/>
    <property type="match status" value="1"/>
</dbReference>
<dbReference type="Gene3D" id="1.10.275.30">
    <property type="match status" value="1"/>
</dbReference>
<gene>
    <name evidence="18" type="ORF">H9753_08050</name>
</gene>
<evidence type="ECO:0000256" key="4">
    <source>
        <dbReference type="ARBA" id="ARBA00022741"/>
    </source>
</evidence>
<dbReference type="Pfam" id="PF06733">
    <property type="entry name" value="DEAD_2"/>
    <property type="match status" value="1"/>
</dbReference>
<evidence type="ECO:0000313" key="19">
    <source>
        <dbReference type="Proteomes" id="UP000823886"/>
    </source>
</evidence>
<evidence type="ECO:0000256" key="3">
    <source>
        <dbReference type="ARBA" id="ARBA00022723"/>
    </source>
</evidence>
<dbReference type="InterPro" id="IPR011545">
    <property type="entry name" value="DEAD/DEAH_box_helicase_dom"/>
</dbReference>
<keyword evidence="2" id="KW-0004">4Fe-4S</keyword>
<dbReference type="PANTHER" id="PTHR11472:SF34">
    <property type="entry name" value="REGULATOR OF TELOMERE ELONGATION HELICASE 1"/>
    <property type="match status" value="1"/>
</dbReference>
<keyword evidence="7 18" id="KW-0347">Helicase</keyword>
<evidence type="ECO:0000256" key="1">
    <source>
        <dbReference type="ARBA" id="ARBA00001966"/>
    </source>
</evidence>
<keyword evidence="5" id="KW-0227">DNA damage</keyword>
<dbReference type="SUPFAM" id="SSF52540">
    <property type="entry name" value="P-loop containing nucleoside triphosphate hydrolases"/>
    <property type="match status" value="2"/>
</dbReference>
<dbReference type="GO" id="GO:0003677">
    <property type="term" value="F:DNA binding"/>
    <property type="evidence" value="ECO:0007669"/>
    <property type="project" value="UniProtKB-KW"/>
</dbReference>
<evidence type="ECO:0000256" key="9">
    <source>
        <dbReference type="ARBA" id="ARBA00023004"/>
    </source>
</evidence>
<evidence type="ECO:0000256" key="11">
    <source>
        <dbReference type="ARBA" id="ARBA00023125"/>
    </source>
</evidence>
<dbReference type="AlphaFoldDB" id="A0A9D2TCD8"/>
<evidence type="ECO:0000256" key="10">
    <source>
        <dbReference type="ARBA" id="ARBA00023014"/>
    </source>
</evidence>
<dbReference type="GO" id="GO:0043139">
    <property type="term" value="F:5'-3' DNA helicase activity"/>
    <property type="evidence" value="ECO:0007669"/>
    <property type="project" value="UniProtKB-EC"/>
</dbReference>
<evidence type="ECO:0000313" key="18">
    <source>
        <dbReference type="EMBL" id="HJC63553.1"/>
    </source>
</evidence>
<dbReference type="SMART" id="SM00491">
    <property type="entry name" value="HELICc2"/>
    <property type="match status" value="1"/>
</dbReference>
<dbReference type="Gene3D" id="3.90.320.10">
    <property type="match status" value="1"/>
</dbReference>
<comment type="caution">
    <text evidence="18">The sequence shown here is derived from an EMBL/GenBank/DDBJ whole genome shotgun (WGS) entry which is preliminary data.</text>
</comment>
<evidence type="ECO:0000256" key="2">
    <source>
        <dbReference type="ARBA" id="ARBA00022485"/>
    </source>
</evidence>
<evidence type="ECO:0000256" key="13">
    <source>
        <dbReference type="ARBA" id="ARBA00023235"/>
    </source>
</evidence>
<reference evidence="18" key="1">
    <citation type="journal article" date="2021" name="PeerJ">
        <title>Extensive microbial diversity within the chicken gut microbiome revealed by metagenomics and culture.</title>
        <authorList>
            <person name="Gilroy R."/>
            <person name="Ravi A."/>
            <person name="Getino M."/>
            <person name="Pursley I."/>
            <person name="Horton D.L."/>
            <person name="Alikhan N.F."/>
            <person name="Baker D."/>
            <person name="Gharbi K."/>
            <person name="Hall N."/>
            <person name="Watson M."/>
            <person name="Adriaenssens E.M."/>
            <person name="Foster-Nyarko E."/>
            <person name="Jarju S."/>
            <person name="Secka A."/>
            <person name="Antonio M."/>
            <person name="Oren A."/>
            <person name="Chaudhuri R.R."/>
            <person name="La Ragione R."/>
            <person name="Hildebrand F."/>
            <person name="Pallen M.J."/>
        </authorList>
    </citation>
    <scope>NUCLEOTIDE SEQUENCE</scope>
    <source>
        <strain evidence="18">ChiBcec2-3848</strain>
    </source>
</reference>
<keyword evidence="12" id="KW-0234">DNA repair</keyword>
<keyword evidence="11" id="KW-0238">DNA-binding</keyword>
<dbReference type="Gene3D" id="3.40.50.300">
    <property type="entry name" value="P-loop containing nucleotide triphosphate hydrolases"/>
    <property type="match status" value="2"/>
</dbReference>
<dbReference type="PROSITE" id="PS51193">
    <property type="entry name" value="HELICASE_ATP_BIND_2"/>
    <property type="match status" value="1"/>
</dbReference>
<feature type="domain" description="Helicase ATP-binding" evidence="17">
    <location>
        <begin position="186"/>
        <end position="475"/>
    </location>
</feature>
<name>A0A9D2TCD8_9FIRM</name>
<comment type="catalytic activity">
    <reaction evidence="16">
        <text>ATP + H2O = ADP + phosphate + H(+)</text>
        <dbReference type="Rhea" id="RHEA:13065"/>
        <dbReference type="ChEBI" id="CHEBI:15377"/>
        <dbReference type="ChEBI" id="CHEBI:15378"/>
        <dbReference type="ChEBI" id="CHEBI:30616"/>
        <dbReference type="ChEBI" id="CHEBI:43474"/>
        <dbReference type="ChEBI" id="CHEBI:456216"/>
        <dbReference type="EC" id="5.6.2.3"/>
    </reaction>
</comment>
<reference evidence="18" key="2">
    <citation type="submission" date="2021-04" db="EMBL/GenBank/DDBJ databases">
        <authorList>
            <person name="Gilroy R."/>
        </authorList>
    </citation>
    <scope>NUCLEOTIDE SEQUENCE</scope>
    <source>
        <strain evidence="18">ChiBcec2-3848</strain>
    </source>
</reference>
<dbReference type="SMART" id="SM00487">
    <property type="entry name" value="DEXDc"/>
    <property type="match status" value="1"/>
</dbReference>
<keyword evidence="3" id="KW-0479">Metal-binding</keyword>
<dbReference type="PANTHER" id="PTHR11472">
    <property type="entry name" value="DNA REPAIR DEAD HELICASE RAD3/XP-D SUBFAMILY MEMBER"/>
    <property type="match status" value="1"/>
</dbReference>
<dbReference type="Pfam" id="PF00270">
    <property type="entry name" value="DEAD"/>
    <property type="match status" value="1"/>
</dbReference>
<accession>A0A9D2TCD8</accession>
<dbReference type="GO" id="GO:0005524">
    <property type="term" value="F:ATP binding"/>
    <property type="evidence" value="ECO:0007669"/>
    <property type="project" value="UniProtKB-KW"/>
</dbReference>
<evidence type="ECO:0000256" key="16">
    <source>
        <dbReference type="ARBA" id="ARBA00048954"/>
    </source>
</evidence>
<evidence type="ECO:0000256" key="15">
    <source>
        <dbReference type="ARBA" id="ARBA00044969"/>
    </source>
</evidence>
<dbReference type="InterPro" id="IPR027417">
    <property type="entry name" value="P-loop_NTPase"/>
</dbReference>
<dbReference type="EC" id="5.6.2.3" evidence="15"/>